<evidence type="ECO:0000313" key="2">
    <source>
        <dbReference type="EMBL" id="RIV27225.1"/>
    </source>
</evidence>
<accession>A0A418MIF2</accession>
<dbReference type="EMBL" id="QXED01000001">
    <property type="protein sequence ID" value="RIV27225.1"/>
    <property type="molecule type" value="Genomic_DNA"/>
</dbReference>
<organism evidence="2 3">
    <name type="scientific">Fibrisoma montanum</name>
    <dbReference type="NCBI Taxonomy" id="2305895"/>
    <lineage>
        <taxon>Bacteria</taxon>
        <taxon>Pseudomonadati</taxon>
        <taxon>Bacteroidota</taxon>
        <taxon>Cytophagia</taxon>
        <taxon>Cytophagales</taxon>
        <taxon>Spirosomataceae</taxon>
        <taxon>Fibrisoma</taxon>
    </lineage>
</organism>
<gene>
    <name evidence="2" type="ORF">DYU11_02620</name>
</gene>
<sequence length="71" mass="8263">MVARHAGSHLGQSGKKQRKWRQKMAFDGRLAGLKNFAQRLCRLHETMYIYLLNEPPVKGKRDRNMGPLLEQ</sequence>
<reference evidence="2 3" key="1">
    <citation type="submission" date="2018-08" db="EMBL/GenBank/DDBJ databases">
        <title>Fibrisoma montanum sp. nov., isolated from Danxia mountain soil.</title>
        <authorList>
            <person name="Huang Y."/>
        </authorList>
    </citation>
    <scope>NUCLEOTIDE SEQUENCE [LARGE SCALE GENOMIC DNA]</scope>
    <source>
        <strain evidence="2 3">HYT19</strain>
    </source>
</reference>
<keyword evidence="3" id="KW-1185">Reference proteome</keyword>
<feature type="region of interest" description="Disordered" evidence="1">
    <location>
        <begin position="1"/>
        <end position="21"/>
    </location>
</feature>
<proteinExistence type="predicted"/>
<evidence type="ECO:0000256" key="1">
    <source>
        <dbReference type="SAM" id="MobiDB-lite"/>
    </source>
</evidence>
<evidence type="ECO:0000313" key="3">
    <source>
        <dbReference type="Proteomes" id="UP000283523"/>
    </source>
</evidence>
<dbReference type="Proteomes" id="UP000283523">
    <property type="component" value="Unassembled WGS sequence"/>
</dbReference>
<comment type="caution">
    <text evidence="2">The sequence shown here is derived from an EMBL/GenBank/DDBJ whole genome shotgun (WGS) entry which is preliminary data.</text>
</comment>
<protein>
    <submittedName>
        <fullName evidence="2">Uncharacterized protein</fullName>
    </submittedName>
</protein>
<name>A0A418MIF2_9BACT</name>
<dbReference type="AlphaFoldDB" id="A0A418MIF2"/>